<reference evidence="7" key="2">
    <citation type="submission" date="2025-09" db="UniProtKB">
        <authorList>
            <consortium name="Ensembl"/>
        </authorList>
    </citation>
    <scope>IDENTIFICATION</scope>
</reference>
<accession>A0A8C4R470</accession>
<organism evidence="7 8">
    <name type="scientific">Eptatretus burgeri</name>
    <name type="common">Inshore hagfish</name>
    <dbReference type="NCBI Taxonomy" id="7764"/>
    <lineage>
        <taxon>Eukaryota</taxon>
        <taxon>Metazoa</taxon>
        <taxon>Chordata</taxon>
        <taxon>Craniata</taxon>
        <taxon>Vertebrata</taxon>
        <taxon>Cyclostomata</taxon>
        <taxon>Myxini</taxon>
        <taxon>Myxiniformes</taxon>
        <taxon>Myxinidae</taxon>
        <taxon>Eptatretinae</taxon>
        <taxon>Eptatretus</taxon>
    </lineage>
</organism>
<dbReference type="GO" id="GO:0031424">
    <property type="term" value="P:keratinization"/>
    <property type="evidence" value="ECO:0007669"/>
    <property type="project" value="TreeGrafter"/>
</dbReference>
<feature type="coiled-coil region" evidence="5">
    <location>
        <begin position="28"/>
        <end position="80"/>
    </location>
</feature>
<dbReference type="PROSITE" id="PS51842">
    <property type="entry name" value="IF_ROD_2"/>
    <property type="match status" value="1"/>
</dbReference>
<dbReference type="GeneTree" id="ENSGT00940000161090"/>
<keyword evidence="2 4" id="KW-0403">Intermediate filament</keyword>
<dbReference type="GO" id="GO:0045095">
    <property type="term" value="C:keratin filament"/>
    <property type="evidence" value="ECO:0007669"/>
    <property type="project" value="TreeGrafter"/>
</dbReference>
<keyword evidence="3 5" id="KW-0175">Coiled coil</keyword>
<dbReference type="Ensembl" id="ENSEBUT00000024452.1">
    <property type="protein sequence ID" value="ENSEBUP00000023876.1"/>
    <property type="gene ID" value="ENSEBUG00000014712.1"/>
</dbReference>
<dbReference type="Proteomes" id="UP000694388">
    <property type="component" value="Unplaced"/>
</dbReference>
<evidence type="ECO:0000259" key="6">
    <source>
        <dbReference type="PROSITE" id="PS51842"/>
    </source>
</evidence>
<keyword evidence="1" id="KW-0416">Keratin</keyword>
<evidence type="ECO:0000256" key="1">
    <source>
        <dbReference type="ARBA" id="ARBA00022744"/>
    </source>
</evidence>
<reference evidence="7" key="1">
    <citation type="submission" date="2025-08" db="UniProtKB">
        <authorList>
            <consortium name="Ensembl"/>
        </authorList>
    </citation>
    <scope>IDENTIFICATION</scope>
</reference>
<keyword evidence="8" id="KW-1185">Reference proteome</keyword>
<name>A0A8C4R470_EPTBU</name>
<dbReference type="GO" id="GO:0045109">
    <property type="term" value="P:intermediate filament organization"/>
    <property type="evidence" value="ECO:0007669"/>
    <property type="project" value="TreeGrafter"/>
</dbReference>
<evidence type="ECO:0000256" key="3">
    <source>
        <dbReference type="ARBA" id="ARBA00023054"/>
    </source>
</evidence>
<dbReference type="InterPro" id="IPR018039">
    <property type="entry name" value="IF_conserved"/>
</dbReference>
<sequence>MCTSLLITIYKYKIYCFKIIWITLRCNRKQMESAIQEAEERGQASVREGKSAITTLEDELAKAKNDMARHVRDYQELMNIKLALDVEIATYRKLLEGEENRYFIVSFPSGPELTSQESQRFIKYPTCLGHSRCWSEDA</sequence>
<dbReference type="PANTHER" id="PTHR45616">
    <property type="entry name" value="GATA-TYPE DOMAIN-CONTAINING PROTEIN"/>
    <property type="match status" value="1"/>
</dbReference>
<dbReference type="InterPro" id="IPR039008">
    <property type="entry name" value="IF_rod_dom"/>
</dbReference>
<protein>
    <recommendedName>
        <fullName evidence="6">IF rod domain-containing protein</fullName>
    </recommendedName>
</protein>
<evidence type="ECO:0000313" key="7">
    <source>
        <dbReference type="Ensembl" id="ENSEBUP00000023876.1"/>
    </source>
</evidence>
<dbReference type="Pfam" id="PF00038">
    <property type="entry name" value="Filament"/>
    <property type="match status" value="1"/>
</dbReference>
<dbReference type="AlphaFoldDB" id="A0A8C4R470"/>
<dbReference type="GO" id="GO:0030280">
    <property type="term" value="F:structural constituent of skin epidermis"/>
    <property type="evidence" value="ECO:0007669"/>
    <property type="project" value="TreeGrafter"/>
</dbReference>
<dbReference type="GO" id="GO:0005615">
    <property type="term" value="C:extracellular space"/>
    <property type="evidence" value="ECO:0007669"/>
    <property type="project" value="TreeGrafter"/>
</dbReference>
<evidence type="ECO:0000256" key="4">
    <source>
        <dbReference type="RuleBase" id="RU000685"/>
    </source>
</evidence>
<evidence type="ECO:0000256" key="5">
    <source>
        <dbReference type="SAM" id="Coils"/>
    </source>
</evidence>
<dbReference type="SUPFAM" id="SSF64593">
    <property type="entry name" value="Intermediate filament protein, coiled coil region"/>
    <property type="match status" value="1"/>
</dbReference>
<evidence type="ECO:0000313" key="8">
    <source>
        <dbReference type="Proteomes" id="UP000694388"/>
    </source>
</evidence>
<comment type="similarity">
    <text evidence="4">Belongs to the intermediate filament family.</text>
</comment>
<dbReference type="PANTHER" id="PTHR45616:SF21">
    <property type="entry name" value="KERATIN, TYPE II CYTOSKELETAL 7"/>
    <property type="match status" value="1"/>
</dbReference>
<proteinExistence type="inferred from homology"/>
<feature type="domain" description="IF rod" evidence="6">
    <location>
        <begin position="1"/>
        <end position="102"/>
    </location>
</feature>
<dbReference type="Gene3D" id="1.20.5.170">
    <property type="match status" value="1"/>
</dbReference>
<dbReference type="PROSITE" id="PS00226">
    <property type="entry name" value="IF_ROD_1"/>
    <property type="match status" value="1"/>
</dbReference>
<dbReference type="FunFam" id="1.20.5.170:FF:000004">
    <property type="entry name" value="Keratin, type II cytoskeletal 5"/>
    <property type="match status" value="1"/>
</dbReference>
<evidence type="ECO:0000256" key="2">
    <source>
        <dbReference type="ARBA" id="ARBA00022754"/>
    </source>
</evidence>